<accession>A0A1S8NCT5</accession>
<reference evidence="1 2" key="1">
    <citation type="submission" date="2016-05" db="EMBL/GenBank/DDBJ databases">
        <title>Microbial solvent formation.</title>
        <authorList>
            <person name="Poehlein A."/>
            <person name="Montoya Solano J.D."/>
            <person name="Flitsch S."/>
            <person name="Krabben P."/>
            <person name="Duerre P."/>
            <person name="Daniel R."/>
        </authorList>
    </citation>
    <scope>NUCLEOTIDE SEQUENCE [LARGE SCALE GENOMIC DNA]</scope>
    <source>
        <strain evidence="1 2">L1-8</strain>
    </source>
</reference>
<proteinExistence type="predicted"/>
<name>A0A1S8NCT5_CLOSA</name>
<gene>
    <name evidence="1" type="ORF">CLOSAC_10710</name>
</gene>
<evidence type="ECO:0000313" key="2">
    <source>
        <dbReference type="Proteomes" id="UP000191154"/>
    </source>
</evidence>
<protein>
    <submittedName>
        <fullName evidence="1">Uncharacterized protein</fullName>
    </submittedName>
</protein>
<organism evidence="1 2">
    <name type="scientific">Clostridium saccharobutylicum</name>
    <dbReference type="NCBI Taxonomy" id="169679"/>
    <lineage>
        <taxon>Bacteria</taxon>
        <taxon>Bacillati</taxon>
        <taxon>Bacillota</taxon>
        <taxon>Clostridia</taxon>
        <taxon>Eubacteriales</taxon>
        <taxon>Clostridiaceae</taxon>
        <taxon>Clostridium</taxon>
    </lineage>
</organism>
<dbReference type="AlphaFoldDB" id="A0A1S8NCT5"/>
<dbReference type="Proteomes" id="UP000191154">
    <property type="component" value="Unassembled WGS sequence"/>
</dbReference>
<comment type="caution">
    <text evidence="1">The sequence shown here is derived from an EMBL/GenBank/DDBJ whole genome shotgun (WGS) entry which is preliminary data.</text>
</comment>
<sequence>MQNSQSLSYQVEAWDILQHLFKVKNINDHTLHFVATLTEKLDLDRFKQAVNFSANAFPLIRSSFNETKSRAYWEDKGYTADDMVKLLETSNMDKDVNEFILIAEQIVFTIYVRILLVI</sequence>
<evidence type="ECO:0000313" key="1">
    <source>
        <dbReference type="EMBL" id="OOM14198.1"/>
    </source>
</evidence>
<dbReference type="EMBL" id="LZYZ01000002">
    <property type="protein sequence ID" value="OOM14198.1"/>
    <property type="molecule type" value="Genomic_DNA"/>
</dbReference>